<gene>
    <name evidence="1" type="ORF">METZ01_LOCUS264170</name>
</gene>
<dbReference type="AlphaFoldDB" id="A0A382JHL1"/>
<sequence>MEGPAKLGNGLGAKAPEPPLLPIISLVEYDEQ</sequence>
<dbReference type="EMBL" id="UINC01074285">
    <property type="protein sequence ID" value="SVC11316.1"/>
    <property type="molecule type" value="Genomic_DNA"/>
</dbReference>
<feature type="non-terminal residue" evidence="1">
    <location>
        <position position="32"/>
    </location>
</feature>
<name>A0A382JHL1_9ZZZZ</name>
<evidence type="ECO:0000313" key="1">
    <source>
        <dbReference type="EMBL" id="SVC11316.1"/>
    </source>
</evidence>
<protein>
    <submittedName>
        <fullName evidence="1">Uncharacterized protein</fullName>
    </submittedName>
</protein>
<reference evidence="1" key="1">
    <citation type="submission" date="2018-05" db="EMBL/GenBank/DDBJ databases">
        <authorList>
            <person name="Lanie J.A."/>
            <person name="Ng W.-L."/>
            <person name="Kazmierczak K.M."/>
            <person name="Andrzejewski T.M."/>
            <person name="Davidsen T.M."/>
            <person name="Wayne K.J."/>
            <person name="Tettelin H."/>
            <person name="Glass J.I."/>
            <person name="Rusch D."/>
            <person name="Podicherti R."/>
            <person name="Tsui H.-C.T."/>
            <person name="Winkler M.E."/>
        </authorList>
    </citation>
    <scope>NUCLEOTIDE SEQUENCE</scope>
</reference>
<organism evidence="1">
    <name type="scientific">marine metagenome</name>
    <dbReference type="NCBI Taxonomy" id="408172"/>
    <lineage>
        <taxon>unclassified sequences</taxon>
        <taxon>metagenomes</taxon>
        <taxon>ecological metagenomes</taxon>
    </lineage>
</organism>
<proteinExistence type="predicted"/>
<accession>A0A382JHL1</accession>